<feature type="transmembrane region" description="Helical" evidence="11">
    <location>
        <begin position="203"/>
        <end position="228"/>
    </location>
</feature>
<keyword evidence="14" id="KW-1185">Reference proteome</keyword>
<feature type="transmembrane region" description="Helical" evidence="11">
    <location>
        <begin position="167"/>
        <end position="191"/>
    </location>
</feature>
<dbReference type="PROSITE" id="PS00237">
    <property type="entry name" value="G_PROTEIN_RECEP_F1_1"/>
    <property type="match status" value="1"/>
</dbReference>
<evidence type="ECO:0000256" key="1">
    <source>
        <dbReference type="ARBA" id="ARBA00004651"/>
    </source>
</evidence>
<protein>
    <submittedName>
        <fullName evidence="13">Mas-related G-protein coupled receptor member H</fullName>
    </submittedName>
</protein>
<dbReference type="PANTHER" id="PTHR11334">
    <property type="entry name" value="MAS-RELATED G-PROTEIN COUPLED RECEPTOR"/>
    <property type="match status" value="1"/>
</dbReference>
<feature type="transmembrane region" description="Helical" evidence="11">
    <location>
        <begin position="354"/>
        <end position="377"/>
    </location>
</feature>
<evidence type="ECO:0000313" key="13">
    <source>
        <dbReference type="EMBL" id="ETE57313.1"/>
    </source>
</evidence>
<dbReference type="PRINTS" id="PR02108">
    <property type="entry name" value="MRGPCRFAMILY"/>
</dbReference>
<comment type="caution">
    <text evidence="13">The sequence shown here is derived from an EMBL/GenBank/DDBJ whole genome shotgun (WGS) entry which is preliminary data.</text>
</comment>
<accession>V8N6M5</accession>
<dbReference type="PRINTS" id="PR00237">
    <property type="entry name" value="GPCRRHODOPSN"/>
</dbReference>
<feature type="transmembrane region" description="Helical" evidence="11">
    <location>
        <begin position="499"/>
        <end position="525"/>
    </location>
</feature>
<dbReference type="PROSITE" id="PS50262">
    <property type="entry name" value="G_PROTEIN_RECEP_F1_2"/>
    <property type="match status" value="2"/>
</dbReference>
<feature type="non-terminal residue" evidence="13">
    <location>
        <position position="1"/>
    </location>
</feature>
<feature type="transmembrane region" description="Helical" evidence="11">
    <location>
        <begin position="537"/>
        <end position="560"/>
    </location>
</feature>
<dbReference type="AlphaFoldDB" id="V8N6M5"/>
<keyword evidence="3 10" id="KW-0812">Transmembrane</keyword>
<evidence type="ECO:0000256" key="9">
    <source>
        <dbReference type="ARBA" id="ARBA00061394"/>
    </source>
</evidence>
<evidence type="ECO:0000256" key="3">
    <source>
        <dbReference type="ARBA" id="ARBA00022692"/>
    </source>
</evidence>
<reference evidence="13 14" key="1">
    <citation type="journal article" date="2013" name="Proc. Natl. Acad. Sci. U.S.A.">
        <title>The king cobra genome reveals dynamic gene evolution and adaptation in the snake venom system.</title>
        <authorList>
            <person name="Vonk F.J."/>
            <person name="Casewell N.R."/>
            <person name="Henkel C.V."/>
            <person name="Heimberg A.M."/>
            <person name="Jansen H.J."/>
            <person name="McCleary R.J."/>
            <person name="Kerkkamp H.M."/>
            <person name="Vos R.A."/>
            <person name="Guerreiro I."/>
            <person name="Calvete J.J."/>
            <person name="Wuster W."/>
            <person name="Woods A.E."/>
            <person name="Logan J.M."/>
            <person name="Harrison R.A."/>
            <person name="Castoe T.A."/>
            <person name="de Koning A.P."/>
            <person name="Pollock D.D."/>
            <person name="Yandell M."/>
            <person name="Calderon D."/>
            <person name="Renjifo C."/>
            <person name="Currier R.B."/>
            <person name="Salgado D."/>
            <person name="Pla D."/>
            <person name="Sanz L."/>
            <person name="Hyder A.S."/>
            <person name="Ribeiro J.M."/>
            <person name="Arntzen J.W."/>
            <person name="van den Thillart G.E."/>
            <person name="Boetzer M."/>
            <person name="Pirovano W."/>
            <person name="Dirks R.P."/>
            <person name="Spaink H.P."/>
            <person name="Duboule D."/>
            <person name="McGlinn E."/>
            <person name="Kini R.M."/>
            <person name="Richardson M.K."/>
        </authorList>
    </citation>
    <scope>NUCLEOTIDE SEQUENCE</scope>
    <source>
        <tissue evidence="13">Blood</tissue>
    </source>
</reference>
<feature type="transmembrane region" description="Helical" evidence="11">
    <location>
        <begin position="462"/>
        <end position="487"/>
    </location>
</feature>
<dbReference type="InterPro" id="IPR017452">
    <property type="entry name" value="GPCR_Rhodpsn_7TM"/>
</dbReference>
<keyword evidence="2" id="KW-1003">Cell membrane</keyword>
<keyword evidence="5 10" id="KW-0297">G-protein coupled receptor</keyword>
<feature type="transmembrane region" description="Helical" evidence="11">
    <location>
        <begin position="90"/>
        <end position="114"/>
    </location>
</feature>
<dbReference type="GO" id="GO:0005886">
    <property type="term" value="C:plasma membrane"/>
    <property type="evidence" value="ECO:0007669"/>
    <property type="project" value="UniProtKB-SubCell"/>
</dbReference>
<feature type="transmembrane region" description="Helical" evidence="11">
    <location>
        <begin position="134"/>
        <end position="161"/>
    </location>
</feature>
<evidence type="ECO:0000259" key="12">
    <source>
        <dbReference type="PROSITE" id="PS50262"/>
    </source>
</evidence>
<comment type="subcellular location">
    <subcellularLocation>
        <location evidence="1">Cell membrane</location>
        <topology evidence="1">Multi-pass membrane protein</topology>
    </subcellularLocation>
</comment>
<evidence type="ECO:0000313" key="14">
    <source>
        <dbReference type="Proteomes" id="UP000018936"/>
    </source>
</evidence>
<keyword evidence="7 10" id="KW-0675">Receptor</keyword>
<feature type="transmembrane region" description="Helical" evidence="11">
    <location>
        <begin position="319"/>
        <end position="342"/>
    </location>
</feature>
<keyword evidence="4 11" id="KW-1133">Transmembrane helix</keyword>
<dbReference type="FunFam" id="1.20.1070.10:FF:000193">
    <property type="entry name" value="Mas-related G-protein coupled receptor member E"/>
    <property type="match status" value="2"/>
</dbReference>
<dbReference type="InterPro" id="IPR026234">
    <property type="entry name" value="MRGPCRFAMILY"/>
</dbReference>
<evidence type="ECO:0000256" key="11">
    <source>
        <dbReference type="SAM" id="Phobius"/>
    </source>
</evidence>
<feature type="transmembrane region" description="Helical" evidence="11">
    <location>
        <begin position="58"/>
        <end position="78"/>
    </location>
</feature>
<keyword evidence="8 10" id="KW-0807">Transducer</keyword>
<evidence type="ECO:0000256" key="8">
    <source>
        <dbReference type="ARBA" id="ARBA00023224"/>
    </source>
</evidence>
<name>V8N6M5_OPHHA</name>
<evidence type="ECO:0000256" key="10">
    <source>
        <dbReference type="RuleBase" id="RU000688"/>
    </source>
</evidence>
<comment type="similarity">
    <text evidence="9">Belongs to the G-protein coupled receptor 1 family. Mas subfamily.</text>
</comment>
<evidence type="ECO:0000256" key="2">
    <source>
        <dbReference type="ARBA" id="ARBA00022475"/>
    </source>
</evidence>
<proteinExistence type="inferred from homology"/>
<feature type="transmembrane region" description="Helical" evidence="11">
    <location>
        <begin position="433"/>
        <end position="456"/>
    </location>
</feature>
<feature type="transmembrane region" description="Helical" evidence="11">
    <location>
        <begin position="22"/>
        <end position="46"/>
    </location>
</feature>
<gene>
    <name evidence="13" type="primary">Mrgprh</name>
    <name evidence="13" type="ORF">L345_16974</name>
</gene>
<dbReference type="SUPFAM" id="SSF81321">
    <property type="entry name" value="Family A G protein-coupled receptor-like"/>
    <property type="match status" value="2"/>
</dbReference>
<evidence type="ECO:0000256" key="7">
    <source>
        <dbReference type="ARBA" id="ARBA00023170"/>
    </source>
</evidence>
<evidence type="ECO:0000256" key="4">
    <source>
        <dbReference type="ARBA" id="ARBA00022989"/>
    </source>
</evidence>
<dbReference type="OrthoDB" id="9631784at2759"/>
<dbReference type="GO" id="GO:0004930">
    <property type="term" value="F:G protein-coupled receptor activity"/>
    <property type="evidence" value="ECO:0007669"/>
    <property type="project" value="UniProtKB-KW"/>
</dbReference>
<feature type="transmembrane region" description="Helical" evidence="11">
    <location>
        <begin position="397"/>
        <end position="421"/>
    </location>
</feature>
<dbReference type="PANTHER" id="PTHR11334:SF68">
    <property type="entry name" value="G-PROTEIN COUPLED RECEPTORS FAMILY 1 PROFILE DOMAIN-CONTAINING PROTEIN-RELATED"/>
    <property type="match status" value="1"/>
</dbReference>
<feature type="domain" description="G-protein coupled receptors family 1 profile" evidence="12">
    <location>
        <begin position="334"/>
        <end position="557"/>
    </location>
</feature>
<dbReference type="Proteomes" id="UP000018936">
    <property type="component" value="Unassembled WGS sequence"/>
</dbReference>
<feature type="non-terminal residue" evidence="13">
    <location>
        <position position="584"/>
    </location>
</feature>
<dbReference type="Pfam" id="PF00001">
    <property type="entry name" value="7tm_1"/>
    <property type="match status" value="2"/>
</dbReference>
<evidence type="ECO:0000256" key="5">
    <source>
        <dbReference type="ARBA" id="ARBA00023040"/>
    </source>
</evidence>
<sequence length="584" mass="66913">MYNTSDSYKYEEETDLLDLEWIIWRGIILITCCIGFVGNGYIIWLLGFQIKRNCFTTFILNLAIADFGYLTAVFIYYILPFTYFWDSEIFHFICAFFFYIMYISSNFLLTAISIDRCVAVLFPIWHRCSRPKHLSSSVCALLWISSFLLCGIMSIMGVFVNYSVADYHFLVSAIVCLPLITLSTTVLFIKVCLKSNQQNQGRLLLMILITLLCFLILAFPLSVLSMIVSFSSTKVEDKLEHWVVCSILFSCLNSSINPVIYFLVGRKKGTQTKESIKVILQKVFKEDLHATKNYYNYNNTNDLHVYAEGVTPSDLGWNAWISISLITCCFGFVGNGYIIWLLGFQIKRNCFTTFVLNLAIADFGYLTSMFIYSIITLTDFQASEIFYHFDVYFTRVMFINANFLLTAVSMDRCMAVIFPIWHRCSRPKHLSSSICVLLWISSFLLSGIMSLMQIFVKYKAVVLPFFLIAIVCLPLITLSTVVLFIKVCLKPNQKNQGRLLLIILITLLCFLILAFPLCVFAAIITFSSTKVDNKLEHWTMCSIMFSCINSSVNPVIYFIVGRKKGAQSKESMKVILQKVFKEAE</sequence>
<keyword evidence="6 11" id="KW-0472">Membrane</keyword>
<evidence type="ECO:0000256" key="6">
    <source>
        <dbReference type="ARBA" id="ARBA00023136"/>
    </source>
</evidence>
<feature type="domain" description="G-protein coupled receptors family 1 profile" evidence="12">
    <location>
        <begin position="38"/>
        <end position="261"/>
    </location>
</feature>
<dbReference type="EMBL" id="AZIM01008839">
    <property type="protein sequence ID" value="ETE57313.1"/>
    <property type="molecule type" value="Genomic_DNA"/>
</dbReference>
<dbReference type="Gene3D" id="1.20.1070.10">
    <property type="entry name" value="Rhodopsin 7-helix transmembrane proteins"/>
    <property type="match status" value="2"/>
</dbReference>
<organism evidence="13 14">
    <name type="scientific">Ophiophagus hannah</name>
    <name type="common">King cobra</name>
    <name type="synonym">Naja hannah</name>
    <dbReference type="NCBI Taxonomy" id="8665"/>
    <lineage>
        <taxon>Eukaryota</taxon>
        <taxon>Metazoa</taxon>
        <taxon>Chordata</taxon>
        <taxon>Craniata</taxon>
        <taxon>Vertebrata</taxon>
        <taxon>Euteleostomi</taxon>
        <taxon>Lepidosauria</taxon>
        <taxon>Squamata</taxon>
        <taxon>Bifurcata</taxon>
        <taxon>Unidentata</taxon>
        <taxon>Episquamata</taxon>
        <taxon>Toxicofera</taxon>
        <taxon>Serpentes</taxon>
        <taxon>Colubroidea</taxon>
        <taxon>Elapidae</taxon>
        <taxon>Elapinae</taxon>
        <taxon>Ophiophagus</taxon>
    </lineage>
</organism>
<dbReference type="InterPro" id="IPR000276">
    <property type="entry name" value="GPCR_Rhodpsn"/>
</dbReference>